<keyword evidence="1" id="KW-0472">Membrane</keyword>
<feature type="transmembrane region" description="Helical" evidence="1">
    <location>
        <begin position="21"/>
        <end position="40"/>
    </location>
</feature>
<dbReference type="KEGG" id="cgk:CGERO_04155"/>
<evidence type="ECO:0000313" key="2">
    <source>
        <dbReference type="EMBL" id="AZA11148.1"/>
    </source>
</evidence>
<dbReference type="AlphaFoldDB" id="A0A3G6J2E9"/>
<dbReference type="OrthoDB" id="4410789at2"/>
<name>A0A3G6J2E9_9CORY</name>
<sequence>MEERQPYVHQGFSRAEAVLGVLWLCIASFISVFLEVFYLGTWIGPVPFPYTIVVALLFNCVLVKTSGLWTRFVPFQLAPLWVWCAGYALFMVWSGVGGDQLLLNSFRSIALLIAGVAGGVWALREAK</sequence>
<feature type="transmembrane region" description="Helical" evidence="1">
    <location>
        <begin position="46"/>
        <end position="63"/>
    </location>
</feature>
<reference evidence="2 3" key="1">
    <citation type="submission" date="2018-11" db="EMBL/GenBank/DDBJ databases">
        <authorList>
            <person name="Kleinhagauer T."/>
            <person name="Glaeser S.P."/>
            <person name="Spergser J."/>
            <person name="Ruckert C."/>
            <person name="Kaempfer P."/>
            <person name="Busse H.-J."/>
        </authorList>
    </citation>
    <scope>NUCLEOTIDE SEQUENCE [LARGE SCALE GENOMIC DNA]</scope>
    <source>
        <strain evidence="2 3">W8</strain>
    </source>
</reference>
<dbReference type="RefSeq" id="WP_123933603.1">
    <property type="nucleotide sequence ID" value="NZ_CP033897.1"/>
</dbReference>
<accession>A0A3G6J2E9</accession>
<feature type="transmembrane region" description="Helical" evidence="1">
    <location>
        <begin position="75"/>
        <end position="93"/>
    </location>
</feature>
<keyword evidence="3" id="KW-1185">Reference proteome</keyword>
<organism evidence="2 3">
    <name type="scientific">Corynebacterium gerontici</name>
    <dbReference type="NCBI Taxonomy" id="2079234"/>
    <lineage>
        <taxon>Bacteria</taxon>
        <taxon>Bacillati</taxon>
        <taxon>Actinomycetota</taxon>
        <taxon>Actinomycetes</taxon>
        <taxon>Mycobacteriales</taxon>
        <taxon>Corynebacteriaceae</taxon>
        <taxon>Corynebacterium</taxon>
    </lineage>
</organism>
<keyword evidence="1" id="KW-1133">Transmembrane helix</keyword>
<proteinExistence type="predicted"/>
<evidence type="ECO:0000313" key="3">
    <source>
        <dbReference type="Proteomes" id="UP000271587"/>
    </source>
</evidence>
<evidence type="ECO:0000256" key="1">
    <source>
        <dbReference type="SAM" id="Phobius"/>
    </source>
</evidence>
<keyword evidence="1" id="KW-0812">Transmembrane</keyword>
<dbReference type="EMBL" id="CP033897">
    <property type="protein sequence ID" value="AZA11148.1"/>
    <property type="molecule type" value="Genomic_DNA"/>
</dbReference>
<dbReference type="Proteomes" id="UP000271587">
    <property type="component" value="Chromosome"/>
</dbReference>
<feature type="transmembrane region" description="Helical" evidence="1">
    <location>
        <begin position="105"/>
        <end position="123"/>
    </location>
</feature>
<gene>
    <name evidence="2" type="ORF">CGERO_04155</name>
</gene>
<protein>
    <submittedName>
        <fullName evidence="2">Uncharacterized protein</fullName>
    </submittedName>
</protein>